<dbReference type="EC" id="1.5.1.3" evidence="3 8"/>
<evidence type="ECO:0000256" key="3">
    <source>
        <dbReference type="ARBA" id="ARBA00012856"/>
    </source>
</evidence>
<evidence type="ECO:0000256" key="1">
    <source>
        <dbReference type="ARBA" id="ARBA00004903"/>
    </source>
</evidence>
<comment type="catalytic activity">
    <reaction evidence="8">
        <text>(6S)-5,6,7,8-tetrahydrofolate + NADP(+) = 7,8-dihydrofolate + NADPH + H(+)</text>
        <dbReference type="Rhea" id="RHEA:15009"/>
        <dbReference type="ChEBI" id="CHEBI:15378"/>
        <dbReference type="ChEBI" id="CHEBI:57451"/>
        <dbReference type="ChEBI" id="CHEBI:57453"/>
        <dbReference type="ChEBI" id="CHEBI:57783"/>
        <dbReference type="ChEBI" id="CHEBI:58349"/>
        <dbReference type="EC" id="1.5.1.3"/>
    </reaction>
</comment>
<dbReference type="PROSITE" id="PS51330">
    <property type="entry name" value="DHFR_2"/>
    <property type="match status" value="1"/>
</dbReference>
<dbReference type="EMBL" id="JAUZVZ010000009">
    <property type="protein sequence ID" value="MDP4536084.1"/>
    <property type="molecule type" value="Genomic_DNA"/>
</dbReference>
<evidence type="ECO:0000256" key="4">
    <source>
        <dbReference type="ARBA" id="ARBA00022563"/>
    </source>
</evidence>
<dbReference type="PROSITE" id="PS00075">
    <property type="entry name" value="DHFR_1"/>
    <property type="match status" value="1"/>
</dbReference>
<dbReference type="Pfam" id="PF00186">
    <property type="entry name" value="DHFR_1"/>
    <property type="match status" value="1"/>
</dbReference>
<evidence type="ECO:0000256" key="9">
    <source>
        <dbReference type="RuleBase" id="RU004474"/>
    </source>
</evidence>
<evidence type="ECO:0000256" key="5">
    <source>
        <dbReference type="ARBA" id="ARBA00022857"/>
    </source>
</evidence>
<sequence>MKISMIAAMAANRVIGLDNQMPWHLPADLQHFKRLTSGKTVLMGRKTYQSIGKALPNRRNLVISRQPEPEQSDAEWFDSLDAALAQVTPDEELMVMGGADIYRQCLAKAQRLYLTFIDADVEGDTWFPDYETEADWQLVDEAKHLPDEKNPYNYRFVTLERVASQ</sequence>
<proteinExistence type="inferred from homology"/>
<dbReference type="Proteomes" id="UP001231616">
    <property type="component" value="Unassembled WGS sequence"/>
</dbReference>
<evidence type="ECO:0000313" key="12">
    <source>
        <dbReference type="Proteomes" id="UP001231616"/>
    </source>
</evidence>
<evidence type="ECO:0000313" key="11">
    <source>
        <dbReference type="EMBL" id="MDP4536084.1"/>
    </source>
</evidence>
<dbReference type="InterPro" id="IPR024072">
    <property type="entry name" value="DHFR-like_dom_sf"/>
</dbReference>
<keyword evidence="5 8" id="KW-0521">NADP</keyword>
<comment type="similarity">
    <text evidence="2 8 9">Belongs to the dihydrofolate reductase family.</text>
</comment>
<dbReference type="PANTHER" id="PTHR48069">
    <property type="entry name" value="DIHYDROFOLATE REDUCTASE"/>
    <property type="match status" value="1"/>
</dbReference>
<dbReference type="PANTHER" id="PTHR48069:SF3">
    <property type="entry name" value="DIHYDROFOLATE REDUCTASE"/>
    <property type="match status" value="1"/>
</dbReference>
<dbReference type="InterPro" id="IPR017925">
    <property type="entry name" value="DHFR_CS"/>
</dbReference>
<accession>A0ABT9GYE6</accession>
<keyword evidence="4 8" id="KW-0554">One-carbon metabolism</keyword>
<reference evidence="11 12" key="1">
    <citation type="submission" date="2023-08" db="EMBL/GenBank/DDBJ databases">
        <authorList>
            <person name="Joshi A."/>
            <person name="Thite S."/>
        </authorList>
    </citation>
    <scope>NUCLEOTIDE SEQUENCE [LARGE SCALE GENOMIC DNA]</scope>
    <source>
        <strain evidence="11 12">AC40</strain>
    </source>
</reference>
<evidence type="ECO:0000259" key="10">
    <source>
        <dbReference type="PROSITE" id="PS51330"/>
    </source>
</evidence>
<dbReference type="InterPro" id="IPR001796">
    <property type="entry name" value="DHFR_dom"/>
</dbReference>
<dbReference type="CDD" id="cd00209">
    <property type="entry name" value="DHFR"/>
    <property type="match status" value="1"/>
</dbReference>
<evidence type="ECO:0000256" key="7">
    <source>
        <dbReference type="ARBA" id="ARBA00025067"/>
    </source>
</evidence>
<comment type="pathway">
    <text evidence="1 8">Cofactor biosynthesis; tetrahydrofolate biosynthesis; 5,6,7,8-tetrahydrofolate from 7,8-dihydrofolate: step 1/1.</text>
</comment>
<gene>
    <name evidence="11" type="primary">folA</name>
    <name evidence="11" type="ORF">Q3O60_07790</name>
</gene>
<evidence type="ECO:0000256" key="6">
    <source>
        <dbReference type="ARBA" id="ARBA00023002"/>
    </source>
</evidence>
<keyword evidence="12" id="KW-1185">Reference proteome</keyword>
<dbReference type="InterPro" id="IPR012259">
    <property type="entry name" value="DHFR"/>
</dbReference>
<evidence type="ECO:0000256" key="2">
    <source>
        <dbReference type="ARBA" id="ARBA00009539"/>
    </source>
</evidence>
<comment type="function">
    <text evidence="7 8">Key enzyme in folate metabolism. Catalyzes an essential reaction for de novo glycine and purine synthesis, and for DNA precursor synthesis.</text>
</comment>
<comment type="caution">
    <text evidence="11">The sequence shown here is derived from an EMBL/GenBank/DDBJ whole genome shotgun (WGS) entry which is preliminary data.</text>
</comment>
<dbReference type="RefSeq" id="WP_305893350.1">
    <property type="nucleotide sequence ID" value="NZ_JAUZVZ010000009.1"/>
</dbReference>
<keyword evidence="6 8" id="KW-0560">Oxidoreductase</keyword>
<name>A0ABT9GYE6_9GAMM</name>
<dbReference type="SUPFAM" id="SSF53597">
    <property type="entry name" value="Dihydrofolate reductase-like"/>
    <property type="match status" value="1"/>
</dbReference>
<evidence type="ECO:0000256" key="8">
    <source>
        <dbReference type="PIRNR" id="PIRNR000194"/>
    </source>
</evidence>
<dbReference type="PRINTS" id="PR00070">
    <property type="entry name" value="DHFR"/>
</dbReference>
<dbReference type="Gene3D" id="3.40.430.10">
    <property type="entry name" value="Dihydrofolate Reductase, subunit A"/>
    <property type="match status" value="1"/>
</dbReference>
<organism evidence="11 12">
    <name type="scientific">Alkalimonas collagenimarina</name>
    <dbReference type="NCBI Taxonomy" id="400390"/>
    <lineage>
        <taxon>Bacteria</taxon>
        <taxon>Pseudomonadati</taxon>
        <taxon>Pseudomonadota</taxon>
        <taxon>Gammaproteobacteria</taxon>
        <taxon>Alkalimonas</taxon>
    </lineage>
</organism>
<dbReference type="NCBIfam" id="NF008037">
    <property type="entry name" value="PRK10769.1"/>
    <property type="match status" value="1"/>
</dbReference>
<feature type="domain" description="DHFR" evidence="10">
    <location>
        <begin position="2"/>
        <end position="161"/>
    </location>
</feature>
<dbReference type="PIRSF" id="PIRSF000194">
    <property type="entry name" value="DHFR"/>
    <property type="match status" value="1"/>
</dbReference>
<protein>
    <recommendedName>
        <fullName evidence="3 8">Dihydrofolate reductase</fullName>
        <ecNumber evidence="3 8">1.5.1.3</ecNumber>
    </recommendedName>
</protein>